<organism evidence="3 4">
    <name type="scientific">Candidatus Endobugula sertula</name>
    <name type="common">Bugula neritina bacterial symbiont</name>
    <dbReference type="NCBI Taxonomy" id="62101"/>
    <lineage>
        <taxon>Bacteria</taxon>
        <taxon>Pseudomonadati</taxon>
        <taxon>Pseudomonadota</taxon>
        <taxon>Gammaproteobacteria</taxon>
        <taxon>Cellvibrionales</taxon>
        <taxon>Cellvibrionaceae</taxon>
        <taxon>Candidatus Endobugula</taxon>
    </lineage>
</organism>
<feature type="compositionally biased region" description="Polar residues" evidence="1">
    <location>
        <begin position="12"/>
        <end position="23"/>
    </location>
</feature>
<dbReference type="AlphaFoldDB" id="A0A1D2QNW7"/>
<reference evidence="3 4" key="1">
    <citation type="journal article" date="2016" name="Appl. Environ. Microbiol.">
        <title>Lack of Overt Genome Reduction in the Bryostatin-Producing Bryozoan Symbiont "Candidatus Endobugula sertula".</title>
        <authorList>
            <person name="Miller I.J."/>
            <person name="Vanee N."/>
            <person name="Fong S.S."/>
            <person name="Lim-Fong G.E."/>
            <person name="Kwan J.C."/>
        </authorList>
    </citation>
    <scope>NUCLEOTIDE SEQUENCE [LARGE SCALE GENOMIC DNA]</scope>
    <source>
        <strain evidence="3">AB1-4</strain>
    </source>
</reference>
<evidence type="ECO:0000313" key="4">
    <source>
        <dbReference type="Proteomes" id="UP000242502"/>
    </source>
</evidence>
<dbReference type="EMBL" id="MDLC01000034">
    <property type="protein sequence ID" value="ODS23244.1"/>
    <property type="molecule type" value="Genomic_DNA"/>
</dbReference>
<dbReference type="InterPro" id="IPR007562">
    <property type="entry name" value="Transglutaminase-like_domain"/>
</dbReference>
<sequence>MTQHTPEHNHLTDTNGSTSGSPVLVSSFNHSAELLVPSEQLALSPIHDIARKMTGEEFPLQQGANYIPKIRETDDASNLPEPVQAIIQEIRFAESIQEKAAIAHSFSLSYIQAETQYGGVLGSERKVSFQELAEDPRGDCDDYANFSMGLMIHGGVDPNKIFDVSAMVRYSMLGKNIEMGHALLIVEDNGQHFMLDNNLNDIAQIDIENPRVTGTIPNQPSLPQKVEIEAEIGLIAGIVDGSGTPYENEAAFEEMVSRSQSYIDMLREQATPESHAANTVQATDAPIQTGATL</sequence>
<name>A0A1D2QNW7_9GAMM</name>
<evidence type="ECO:0000256" key="1">
    <source>
        <dbReference type="SAM" id="MobiDB-lite"/>
    </source>
</evidence>
<feature type="region of interest" description="Disordered" evidence="1">
    <location>
        <begin position="270"/>
        <end position="293"/>
    </location>
</feature>
<dbReference type="Proteomes" id="UP000242502">
    <property type="component" value="Unassembled WGS sequence"/>
</dbReference>
<protein>
    <recommendedName>
        <fullName evidence="2">Transglutaminase-like domain-containing protein</fullName>
    </recommendedName>
</protein>
<evidence type="ECO:0000313" key="3">
    <source>
        <dbReference type="EMBL" id="ODS23244.1"/>
    </source>
</evidence>
<feature type="region of interest" description="Disordered" evidence="1">
    <location>
        <begin position="1"/>
        <end position="23"/>
    </location>
</feature>
<comment type="caution">
    <text evidence="3">The sequence shown here is derived from an EMBL/GenBank/DDBJ whole genome shotgun (WGS) entry which is preliminary data.</text>
</comment>
<feature type="domain" description="Transglutaminase-like" evidence="2">
    <location>
        <begin position="120"/>
        <end position="200"/>
    </location>
</feature>
<dbReference type="Gene3D" id="3.10.620.30">
    <property type="match status" value="1"/>
</dbReference>
<feature type="compositionally biased region" description="Basic and acidic residues" evidence="1">
    <location>
        <begin position="1"/>
        <end position="11"/>
    </location>
</feature>
<gene>
    <name evidence="3" type="ORF">AB835_09815</name>
</gene>
<dbReference type="Pfam" id="PF04473">
    <property type="entry name" value="DUF553"/>
    <property type="match status" value="1"/>
</dbReference>
<proteinExistence type="predicted"/>
<evidence type="ECO:0000259" key="2">
    <source>
        <dbReference type="Pfam" id="PF04473"/>
    </source>
</evidence>
<dbReference type="STRING" id="62101.AB835_09815"/>
<accession>A0A1D2QNW7</accession>